<evidence type="ECO:0000313" key="15">
    <source>
        <dbReference type="Proteomes" id="UP000813385"/>
    </source>
</evidence>
<dbReference type="GO" id="GO:0070628">
    <property type="term" value="F:proteasome binding"/>
    <property type="evidence" value="ECO:0007669"/>
    <property type="project" value="InterPro"/>
</dbReference>
<accession>A0A8K0TR67</accession>
<dbReference type="Gene3D" id="3.40.1000.30">
    <property type="match status" value="1"/>
</dbReference>
<dbReference type="GO" id="GO:0005783">
    <property type="term" value="C:endoplasmic reticulum"/>
    <property type="evidence" value="ECO:0007669"/>
    <property type="project" value="UniProtKB-SubCell"/>
</dbReference>
<dbReference type="Proteomes" id="UP000813385">
    <property type="component" value="Unassembled WGS sequence"/>
</dbReference>
<dbReference type="PANTHER" id="PTHR13266:SF1">
    <property type="entry name" value="PROTEASOME INHIBITOR PI31 SUBUNIT"/>
    <property type="match status" value="1"/>
</dbReference>
<dbReference type="Pfam" id="PF11566">
    <property type="entry name" value="PI31_Prot_N"/>
    <property type="match status" value="1"/>
</dbReference>
<keyword evidence="6" id="KW-0597">Phosphoprotein</keyword>
<dbReference type="InterPro" id="IPR045128">
    <property type="entry name" value="PI31-like"/>
</dbReference>
<comment type="similarity">
    <text evidence="3">Belongs to the proteasome inhibitor PI31 family.</text>
</comment>
<feature type="compositionally biased region" description="Gly residues" evidence="11">
    <location>
        <begin position="300"/>
        <end position="314"/>
    </location>
</feature>
<keyword evidence="15" id="KW-1185">Reference proteome</keyword>
<protein>
    <submittedName>
        <fullName evidence="14">PI31 proteasome regulator N-terminal-domain-containing protein</fullName>
    </submittedName>
</protein>
<evidence type="ECO:0000256" key="10">
    <source>
        <dbReference type="ARBA" id="ARBA00024805"/>
    </source>
</evidence>
<evidence type="ECO:0000259" key="12">
    <source>
        <dbReference type="Pfam" id="PF08577"/>
    </source>
</evidence>
<evidence type="ECO:0000256" key="7">
    <source>
        <dbReference type="ARBA" id="ARBA00022824"/>
    </source>
</evidence>
<evidence type="ECO:0000256" key="2">
    <source>
        <dbReference type="ARBA" id="ARBA00004496"/>
    </source>
</evidence>
<keyword evidence="9" id="KW-0007">Acetylation</keyword>
<dbReference type="InterPro" id="IPR013886">
    <property type="entry name" value="PI31_Prot_C"/>
</dbReference>
<comment type="caution">
    <text evidence="14">The sequence shown here is derived from an EMBL/GenBank/DDBJ whole genome shotgun (WGS) entry which is preliminary data.</text>
</comment>
<feature type="domain" description="PI31 proteasome regulator N-terminal" evidence="13">
    <location>
        <begin position="27"/>
        <end position="187"/>
    </location>
</feature>
<dbReference type="AlphaFoldDB" id="A0A8K0TR67"/>
<dbReference type="GO" id="GO:0004866">
    <property type="term" value="F:endopeptidase inhibitor activity"/>
    <property type="evidence" value="ECO:0007669"/>
    <property type="project" value="InterPro"/>
</dbReference>
<gene>
    <name evidence="14" type="ORF">B0T11DRAFT_278515</name>
</gene>
<dbReference type="Pfam" id="PF08577">
    <property type="entry name" value="PI31_Prot_C"/>
    <property type="match status" value="1"/>
</dbReference>
<evidence type="ECO:0000256" key="9">
    <source>
        <dbReference type="ARBA" id="ARBA00022990"/>
    </source>
</evidence>
<dbReference type="InterPro" id="IPR021625">
    <property type="entry name" value="PI31_Prot_N"/>
</dbReference>
<evidence type="ECO:0000313" key="14">
    <source>
        <dbReference type="EMBL" id="KAH7369272.1"/>
    </source>
</evidence>
<evidence type="ECO:0000256" key="6">
    <source>
        <dbReference type="ARBA" id="ARBA00022553"/>
    </source>
</evidence>
<evidence type="ECO:0000256" key="3">
    <source>
        <dbReference type="ARBA" id="ARBA00006405"/>
    </source>
</evidence>
<proteinExistence type="inferred from homology"/>
<evidence type="ECO:0000256" key="4">
    <source>
        <dbReference type="ARBA" id="ARBA00022481"/>
    </source>
</evidence>
<keyword evidence="4" id="KW-0488">Methylation</keyword>
<sequence length="381" mass="40197">MATPLAPQAILQRMADALPTHPKDDPSSDLSSSYEVIALASHACMTSLHFRLLGFDEEKRIEPEIASHAPRLPPSWNAGFGTLSFVYAHKQTSMTDVVNVSRMGTKIEVRALAVGHDVIHRFEIAPRDLVDASKLPLRIALGADGAEDRSDLPAAVGKLFVSEGKLTEFIEQFKKEIIQKLVPKLQAEGYVESEDDRDARRQAEDENRGQAGREPGRPFQPAGDPRPYPLADPLAEPHRPLRPVPAGDFPPPGFEDEHEIGRPPRGGGLAMPGRSPFNIGHDDLNPPGLGPHDPLRPSFVGGGGLPRPGGGGGMHPTFDDPLFGGHGGQGGGFDPQAPPGARWDPVGPGFPRPGGNPFGGGGGGFGGGRGGFGGGYGGDII</sequence>
<feature type="compositionally biased region" description="Gly residues" evidence="11">
    <location>
        <begin position="324"/>
        <end position="333"/>
    </location>
</feature>
<feature type="domain" description="PI31 proteasome regulator C-terminal" evidence="12">
    <location>
        <begin position="279"/>
        <end position="348"/>
    </location>
</feature>
<keyword evidence="5" id="KW-0963">Cytoplasm</keyword>
<feature type="region of interest" description="Disordered" evidence="11">
    <location>
        <begin position="190"/>
        <end position="381"/>
    </location>
</feature>
<keyword evidence="7" id="KW-0256">Endoplasmic reticulum</keyword>
<keyword evidence="8 14" id="KW-0647">Proteasome</keyword>
<organism evidence="14 15">
    <name type="scientific">Plectosphaerella cucumerina</name>
    <dbReference type="NCBI Taxonomy" id="40658"/>
    <lineage>
        <taxon>Eukaryota</taxon>
        <taxon>Fungi</taxon>
        <taxon>Dikarya</taxon>
        <taxon>Ascomycota</taxon>
        <taxon>Pezizomycotina</taxon>
        <taxon>Sordariomycetes</taxon>
        <taxon>Hypocreomycetidae</taxon>
        <taxon>Glomerellales</taxon>
        <taxon>Plectosphaerellaceae</taxon>
        <taxon>Plectosphaerella</taxon>
    </lineage>
</organism>
<feature type="compositionally biased region" description="Basic and acidic residues" evidence="11">
    <location>
        <begin position="197"/>
        <end position="208"/>
    </location>
</feature>
<dbReference type="EMBL" id="JAGPXD010000002">
    <property type="protein sequence ID" value="KAH7369272.1"/>
    <property type="molecule type" value="Genomic_DNA"/>
</dbReference>
<comment type="function">
    <text evidence="10">Plays an important role in control of proteasome function. Inhibits the hydrolysis of protein and peptide substrates by the 20S proteasome. Also inhibits the activation of the proteasome by the proteasome regulatory proteins PA700 and PA28.</text>
</comment>
<dbReference type="GO" id="GO:0043161">
    <property type="term" value="P:proteasome-mediated ubiquitin-dependent protein catabolic process"/>
    <property type="evidence" value="ECO:0007669"/>
    <property type="project" value="InterPro"/>
</dbReference>
<evidence type="ECO:0000256" key="5">
    <source>
        <dbReference type="ARBA" id="ARBA00022490"/>
    </source>
</evidence>
<comment type="subcellular location">
    <subcellularLocation>
        <location evidence="2">Cytoplasm</location>
    </subcellularLocation>
    <subcellularLocation>
        <location evidence="1">Endoplasmic reticulum</location>
    </subcellularLocation>
</comment>
<name>A0A8K0TR67_9PEZI</name>
<dbReference type="PANTHER" id="PTHR13266">
    <property type="entry name" value="PROTEASOME INHIBITOR"/>
    <property type="match status" value="1"/>
</dbReference>
<dbReference type="GO" id="GO:0000502">
    <property type="term" value="C:proteasome complex"/>
    <property type="evidence" value="ECO:0007669"/>
    <property type="project" value="UniProtKB-KW"/>
</dbReference>
<evidence type="ECO:0000256" key="8">
    <source>
        <dbReference type="ARBA" id="ARBA00022942"/>
    </source>
</evidence>
<reference evidence="14" key="1">
    <citation type="journal article" date="2021" name="Nat. Commun.">
        <title>Genetic determinants of endophytism in the Arabidopsis root mycobiome.</title>
        <authorList>
            <person name="Mesny F."/>
            <person name="Miyauchi S."/>
            <person name="Thiergart T."/>
            <person name="Pickel B."/>
            <person name="Atanasova L."/>
            <person name="Karlsson M."/>
            <person name="Huettel B."/>
            <person name="Barry K.W."/>
            <person name="Haridas S."/>
            <person name="Chen C."/>
            <person name="Bauer D."/>
            <person name="Andreopoulos W."/>
            <person name="Pangilinan J."/>
            <person name="LaButti K."/>
            <person name="Riley R."/>
            <person name="Lipzen A."/>
            <person name="Clum A."/>
            <person name="Drula E."/>
            <person name="Henrissat B."/>
            <person name="Kohler A."/>
            <person name="Grigoriev I.V."/>
            <person name="Martin F.M."/>
            <person name="Hacquard S."/>
        </authorList>
    </citation>
    <scope>NUCLEOTIDE SEQUENCE</scope>
    <source>
        <strain evidence="14">MPI-CAGE-AT-0016</strain>
    </source>
</reference>
<dbReference type="OrthoDB" id="68090at2759"/>
<feature type="compositionally biased region" description="Gly residues" evidence="11">
    <location>
        <begin position="356"/>
        <end position="381"/>
    </location>
</feature>
<evidence type="ECO:0000256" key="1">
    <source>
        <dbReference type="ARBA" id="ARBA00004240"/>
    </source>
</evidence>
<evidence type="ECO:0000259" key="13">
    <source>
        <dbReference type="Pfam" id="PF11566"/>
    </source>
</evidence>
<evidence type="ECO:0000256" key="11">
    <source>
        <dbReference type="SAM" id="MobiDB-lite"/>
    </source>
</evidence>